<feature type="chain" id="PRO_5039334126" description="GH84 domain-containing protein" evidence="4">
    <location>
        <begin position="31"/>
        <end position="670"/>
    </location>
</feature>
<evidence type="ECO:0000256" key="2">
    <source>
        <dbReference type="ARBA" id="ARBA00023295"/>
    </source>
</evidence>
<gene>
    <name evidence="6" type="ORF">C1I99_28395</name>
</gene>
<dbReference type="Gene3D" id="1.20.58.460">
    <property type="entry name" value="Hyaluronidase post-catalytic domain-like"/>
    <property type="match status" value="1"/>
</dbReference>
<dbReference type="SUPFAM" id="SSF55545">
    <property type="entry name" value="beta-N-acetylhexosaminidase-like domain"/>
    <property type="match status" value="1"/>
</dbReference>
<evidence type="ECO:0000256" key="3">
    <source>
        <dbReference type="PROSITE-ProRule" id="PRU01353"/>
    </source>
</evidence>
<dbReference type="Proteomes" id="UP000248749">
    <property type="component" value="Unassembled WGS sequence"/>
</dbReference>
<evidence type="ECO:0000256" key="4">
    <source>
        <dbReference type="SAM" id="SignalP"/>
    </source>
</evidence>
<dbReference type="Gene3D" id="3.20.20.80">
    <property type="entry name" value="Glycosidases"/>
    <property type="match status" value="1"/>
</dbReference>
<dbReference type="AlphaFoldDB" id="A0A2W2CF46"/>
<dbReference type="GO" id="GO:1901135">
    <property type="term" value="P:carbohydrate derivative metabolic process"/>
    <property type="evidence" value="ECO:0007669"/>
    <property type="project" value="UniProtKB-ARBA"/>
</dbReference>
<dbReference type="GO" id="GO:0015929">
    <property type="term" value="F:hexosaminidase activity"/>
    <property type="evidence" value="ECO:0007669"/>
    <property type="project" value="UniProtKB-ARBA"/>
</dbReference>
<comment type="caution">
    <text evidence="6">The sequence shown here is derived from an EMBL/GenBank/DDBJ whole genome shotgun (WGS) entry which is preliminary data.</text>
</comment>
<comment type="similarity">
    <text evidence="3">Belongs to the glycosyl hydrolase 84 family.</text>
</comment>
<evidence type="ECO:0000259" key="5">
    <source>
        <dbReference type="PROSITE" id="PS52009"/>
    </source>
</evidence>
<dbReference type="PROSITE" id="PS52009">
    <property type="entry name" value="GH84"/>
    <property type="match status" value="1"/>
</dbReference>
<dbReference type="InterPro" id="IPR017853">
    <property type="entry name" value="GH"/>
</dbReference>
<name>A0A2W2CF46_9ACTN</name>
<dbReference type="Pfam" id="PF07555">
    <property type="entry name" value="NAGidase"/>
    <property type="match status" value="1"/>
</dbReference>
<dbReference type="OrthoDB" id="9760892at2"/>
<dbReference type="PANTHER" id="PTHR13170">
    <property type="entry name" value="O-GLCNACASE"/>
    <property type="match status" value="1"/>
</dbReference>
<reference evidence="6 7" key="1">
    <citation type="submission" date="2018-01" db="EMBL/GenBank/DDBJ databases">
        <title>Draft genome sequence of Salinispora sp. 13K206.</title>
        <authorList>
            <person name="Sahin N."/>
            <person name="Saygin H."/>
            <person name="Ay H."/>
        </authorList>
    </citation>
    <scope>NUCLEOTIDE SEQUENCE [LARGE SCALE GENOMIC DNA]</scope>
    <source>
        <strain evidence="6 7">13K206</strain>
    </source>
</reference>
<dbReference type="EMBL" id="POUB01000332">
    <property type="protein sequence ID" value="PZF86899.1"/>
    <property type="molecule type" value="Genomic_DNA"/>
</dbReference>
<dbReference type="Gene3D" id="3.30.379.10">
    <property type="entry name" value="Chitobiase/beta-hexosaminidase domain 2-like"/>
    <property type="match status" value="1"/>
</dbReference>
<feature type="signal peptide" evidence="4">
    <location>
        <begin position="1"/>
        <end position="30"/>
    </location>
</feature>
<dbReference type="InterPro" id="IPR029018">
    <property type="entry name" value="Hex-like_dom2"/>
</dbReference>
<dbReference type="Pfam" id="PF02838">
    <property type="entry name" value="Glyco_hydro_20b"/>
    <property type="match status" value="1"/>
</dbReference>
<feature type="active site" description="Proton donor" evidence="3">
    <location>
        <position position="316"/>
    </location>
</feature>
<evidence type="ECO:0000256" key="1">
    <source>
        <dbReference type="ARBA" id="ARBA00022801"/>
    </source>
</evidence>
<sequence>MTQTRRRRRRGVTLSAVAATVLTVTSAVFVAGVSPASAGTDTRPPLPVVIPAPQLMERSEAEVRVPRRARVLVDDSVDDQSRQIVVDVLRSAGAEFVDVVSSPATYDASALNVRVGLLSSQAVAADLAALGVSVPATMPAEGYLLGANESASRVDVVLGGVDADGVYYAAQTLRQLVVPMANNPDKKAIAGVRIKDYPVMPLRGTIEGFYGSPWTHDERVDQLSFYGDMKMNTYIYAPKDDAYHRDKWREPYPADALSRLAELVGTASNHHVDFTFALSPGVSICYSRPSDYEALIAKFQALYDLGVRSFSIPLDDISYTTWNCPEDLLTYGLPGRTAAAAAQVSLLNRVQHEFIETHAATKRLQMVPTEYGDITDSAYKQKLRADLDQDVVVMWTGTDTVPPKVTVAEAQRASELFGRKVFLWDNYPVNDYGNTEGRLLLAPYDKREPGLSNQLSGIVSNPMNQAAASKVAVATMADFSWNDHAYNRDRSWTQAARYLAGGDATTTDAMLTFFDLNHVAPTFGSTPWQPQAPGLARQVATFWTTWNAGARSDAISGIRPSADAIGAAPGQIRSGAADPMFLSDTGPWLDATALWGRAFDLHLDALDARIAGDVDGSNALLAEGRAVADQARAVTAPAGENRWNNLRVKIGDGVLDKLLSDIQGTLQNWS</sequence>
<organism evidence="6 7">
    <name type="scientific">Micromonospora deserti</name>
    <dbReference type="NCBI Taxonomy" id="2070366"/>
    <lineage>
        <taxon>Bacteria</taxon>
        <taxon>Bacillati</taxon>
        <taxon>Actinomycetota</taxon>
        <taxon>Actinomycetes</taxon>
        <taxon>Micromonosporales</taxon>
        <taxon>Micromonosporaceae</taxon>
        <taxon>Micromonospora</taxon>
    </lineage>
</organism>
<keyword evidence="4" id="KW-0732">Signal</keyword>
<feature type="domain" description="GH84" evidence="5">
    <location>
        <begin position="201"/>
        <end position="484"/>
    </location>
</feature>
<dbReference type="InterPro" id="IPR011496">
    <property type="entry name" value="O-GlcNAcase_cat"/>
</dbReference>
<evidence type="ECO:0000313" key="7">
    <source>
        <dbReference type="Proteomes" id="UP000248749"/>
    </source>
</evidence>
<keyword evidence="2 3" id="KW-0326">Glycosidase</keyword>
<dbReference type="InterPro" id="IPR015882">
    <property type="entry name" value="HEX_bac_N"/>
</dbReference>
<dbReference type="SUPFAM" id="SSF51445">
    <property type="entry name" value="(Trans)glycosidases"/>
    <property type="match status" value="1"/>
</dbReference>
<evidence type="ECO:0000313" key="6">
    <source>
        <dbReference type="EMBL" id="PZF86899.1"/>
    </source>
</evidence>
<accession>A0A2W2CF46</accession>
<proteinExistence type="inferred from homology"/>
<protein>
    <recommendedName>
        <fullName evidence="5">GH84 domain-containing protein</fullName>
    </recommendedName>
</protein>
<dbReference type="InterPro" id="IPR051822">
    <property type="entry name" value="Glycosyl_Hydrolase_84"/>
</dbReference>
<dbReference type="PANTHER" id="PTHR13170:SF16">
    <property type="entry name" value="PROTEIN O-GLCNACASE"/>
    <property type="match status" value="1"/>
</dbReference>
<keyword evidence="7" id="KW-1185">Reference proteome</keyword>
<keyword evidence="1 3" id="KW-0378">Hydrolase</keyword>
<dbReference type="GO" id="GO:0005975">
    <property type="term" value="P:carbohydrate metabolic process"/>
    <property type="evidence" value="ECO:0007669"/>
    <property type="project" value="UniProtKB-ARBA"/>
</dbReference>